<protein>
    <recommendedName>
        <fullName evidence="7">FYVE-type domain-containing protein</fullName>
    </recommendedName>
</protein>
<keyword evidence="2 4" id="KW-0863">Zinc-finger</keyword>
<dbReference type="OrthoDB" id="303614at2759"/>
<dbReference type="Gene3D" id="3.30.450.40">
    <property type="match status" value="1"/>
</dbReference>
<evidence type="ECO:0000259" key="7">
    <source>
        <dbReference type="PROSITE" id="PS50178"/>
    </source>
</evidence>
<dbReference type="RefSeq" id="XP_008863521.1">
    <property type="nucleotide sequence ID" value="XM_008865299.1"/>
</dbReference>
<feature type="coiled-coil region" evidence="5">
    <location>
        <begin position="457"/>
        <end position="484"/>
    </location>
</feature>
<dbReference type="STRING" id="157072.A0A024UPA6"/>
<evidence type="ECO:0000256" key="2">
    <source>
        <dbReference type="ARBA" id="ARBA00022771"/>
    </source>
</evidence>
<feature type="domain" description="FYVE-type" evidence="7">
    <location>
        <begin position="17"/>
        <end position="108"/>
    </location>
</feature>
<evidence type="ECO:0000256" key="5">
    <source>
        <dbReference type="SAM" id="Coils"/>
    </source>
</evidence>
<dbReference type="PROSITE" id="PS50178">
    <property type="entry name" value="ZF_FYVE"/>
    <property type="match status" value="1"/>
</dbReference>
<dbReference type="SMART" id="SM00064">
    <property type="entry name" value="FYVE"/>
    <property type="match status" value="1"/>
</dbReference>
<dbReference type="InterPro" id="IPR029016">
    <property type="entry name" value="GAF-like_dom_sf"/>
</dbReference>
<dbReference type="GeneID" id="20078996"/>
<dbReference type="InterPro" id="IPR003018">
    <property type="entry name" value="GAF"/>
</dbReference>
<reference evidence="8" key="1">
    <citation type="submission" date="2013-12" db="EMBL/GenBank/DDBJ databases">
        <title>The Genome Sequence of Aphanomyces invadans NJM9701.</title>
        <authorList>
            <consortium name="The Broad Institute Genomics Platform"/>
            <person name="Russ C."/>
            <person name="Tyler B."/>
            <person name="van West P."/>
            <person name="Dieguez-Uribeondo J."/>
            <person name="Young S.K."/>
            <person name="Zeng Q."/>
            <person name="Gargeya S."/>
            <person name="Fitzgerald M."/>
            <person name="Abouelleil A."/>
            <person name="Alvarado L."/>
            <person name="Chapman S.B."/>
            <person name="Gainer-Dewar J."/>
            <person name="Goldberg J."/>
            <person name="Griggs A."/>
            <person name="Gujja S."/>
            <person name="Hansen M."/>
            <person name="Howarth C."/>
            <person name="Imamovic A."/>
            <person name="Ireland A."/>
            <person name="Larimer J."/>
            <person name="McCowan C."/>
            <person name="Murphy C."/>
            <person name="Pearson M."/>
            <person name="Poon T.W."/>
            <person name="Priest M."/>
            <person name="Roberts A."/>
            <person name="Saif S."/>
            <person name="Shea T."/>
            <person name="Sykes S."/>
            <person name="Wortman J."/>
            <person name="Nusbaum C."/>
            <person name="Birren B."/>
        </authorList>
    </citation>
    <scope>NUCLEOTIDE SEQUENCE [LARGE SCALE GENOMIC DNA]</scope>
    <source>
        <strain evidence="8">NJM9701</strain>
    </source>
</reference>
<dbReference type="InterPro" id="IPR000306">
    <property type="entry name" value="Znf_FYVE"/>
</dbReference>
<sequence length="504" mass="55196">MNVLDVELKPEAEWVADSKRRACAVCDRKFSTFVRKHHCRACGEVICKNCSSKRRVRVSSPPNSSNIPRTSRQPAGTAPASSNDASLPSTSKSSRIARLCIDCISPVLVDSVNSMLRHRPPPPSQSASLAQSSESTDVDYNEFNRVNVLRSYYVLDTPPSQEFDAICSAAAKTFDCAVAAISFLDATRQWYKASMGIQPSEVPRDVALCSHLLERPFFSPLVVLDTRADCRFRNNPLVTGAANVRFYASVPIVNSDGFVLGSIFVLDCKPRFVTVETRCTDILLHLAEKVMDLLEEHRARELSRLTVIEEASNEPHSISGGSSQQSSVPRHYNDDGVPLLNTGTTARTVQERADQDLLLYRTGDCGDGLATPPDSAPTMEPWSMTSSSRRAAVKAKGIEIDTTSCRDKLLHFGSAGGTGSGAGLKSEAESACLDLLCRVTDTQQMLAQQQTFIFERLSLHTSRMDRLESSIRKLEAAFHDLALQFPPPSQSSQPSSSKSEFITI</sequence>
<evidence type="ECO:0000313" key="8">
    <source>
        <dbReference type="EMBL" id="ETW07428.1"/>
    </source>
</evidence>
<dbReference type="VEuPathDB" id="FungiDB:H310_01946"/>
<dbReference type="PANTHER" id="PTHR43102">
    <property type="entry name" value="SLR1143 PROTEIN"/>
    <property type="match status" value="1"/>
</dbReference>
<keyword evidence="5" id="KW-0175">Coiled coil</keyword>
<dbReference type="EMBL" id="KI913954">
    <property type="protein sequence ID" value="ETW07428.1"/>
    <property type="molecule type" value="Genomic_DNA"/>
</dbReference>
<evidence type="ECO:0000256" key="1">
    <source>
        <dbReference type="ARBA" id="ARBA00022723"/>
    </source>
</evidence>
<dbReference type="InterPro" id="IPR017455">
    <property type="entry name" value="Znf_FYVE-rel"/>
</dbReference>
<keyword evidence="3" id="KW-0862">Zinc</keyword>
<dbReference type="InterPro" id="IPR013083">
    <property type="entry name" value="Znf_RING/FYVE/PHD"/>
</dbReference>
<name>A0A024UPA6_9STRA</name>
<dbReference type="PANTHER" id="PTHR43102:SF2">
    <property type="entry name" value="GAF DOMAIN-CONTAINING PROTEIN"/>
    <property type="match status" value="1"/>
</dbReference>
<proteinExistence type="predicted"/>
<evidence type="ECO:0000256" key="6">
    <source>
        <dbReference type="SAM" id="MobiDB-lite"/>
    </source>
</evidence>
<feature type="compositionally biased region" description="Polar residues" evidence="6">
    <location>
        <begin position="79"/>
        <end position="90"/>
    </location>
</feature>
<organism evidence="8">
    <name type="scientific">Aphanomyces invadans</name>
    <dbReference type="NCBI Taxonomy" id="157072"/>
    <lineage>
        <taxon>Eukaryota</taxon>
        <taxon>Sar</taxon>
        <taxon>Stramenopiles</taxon>
        <taxon>Oomycota</taxon>
        <taxon>Saprolegniomycetes</taxon>
        <taxon>Saprolegniales</taxon>
        <taxon>Verrucalvaceae</taxon>
        <taxon>Aphanomyces</taxon>
    </lineage>
</organism>
<dbReference type="Pfam" id="PF01590">
    <property type="entry name" value="GAF"/>
    <property type="match status" value="1"/>
</dbReference>
<accession>A0A024UPA6</accession>
<feature type="region of interest" description="Disordered" evidence="6">
    <location>
        <begin position="485"/>
        <end position="504"/>
    </location>
</feature>
<dbReference type="SUPFAM" id="SSF57903">
    <property type="entry name" value="FYVE/PHD zinc finger"/>
    <property type="match status" value="1"/>
</dbReference>
<feature type="compositionally biased region" description="Low complexity" evidence="6">
    <location>
        <begin position="58"/>
        <end position="72"/>
    </location>
</feature>
<keyword evidence="1" id="KW-0479">Metal-binding</keyword>
<dbReference type="eggNOG" id="KOG0230">
    <property type="taxonomic scope" value="Eukaryota"/>
</dbReference>
<dbReference type="GO" id="GO:0008270">
    <property type="term" value="F:zinc ion binding"/>
    <property type="evidence" value="ECO:0007669"/>
    <property type="project" value="UniProtKB-KW"/>
</dbReference>
<feature type="compositionally biased region" description="Low complexity" evidence="6">
    <location>
        <begin position="125"/>
        <end position="135"/>
    </location>
</feature>
<evidence type="ECO:0000256" key="4">
    <source>
        <dbReference type="PROSITE-ProRule" id="PRU00091"/>
    </source>
</evidence>
<evidence type="ECO:0000256" key="3">
    <source>
        <dbReference type="ARBA" id="ARBA00022833"/>
    </source>
</evidence>
<dbReference type="Gene3D" id="3.30.40.10">
    <property type="entry name" value="Zinc/RING finger domain, C3HC4 (zinc finger)"/>
    <property type="match status" value="1"/>
</dbReference>
<dbReference type="Pfam" id="PF01363">
    <property type="entry name" value="FYVE"/>
    <property type="match status" value="1"/>
</dbReference>
<gene>
    <name evidence="8" type="ORF">H310_01946</name>
</gene>
<dbReference type="SUPFAM" id="SSF55781">
    <property type="entry name" value="GAF domain-like"/>
    <property type="match status" value="1"/>
</dbReference>
<dbReference type="InterPro" id="IPR011011">
    <property type="entry name" value="Znf_FYVE_PHD"/>
</dbReference>
<dbReference type="AlphaFoldDB" id="A0A024UPA6"/>
<feature type="region of interest" description="Disordered" evidence="6">
    <location>
        <begin position="115"/>
        <end position="136"/>
    </location>
</feature>
<feature type="region of interest" description="Disordered" evidence="6">
    <location>
        <begin position="55"/>
        <end position="90"/>
    </location>
</feature>